<dbReference type="InterPro" id="IPR050109">
    <property type="entry name" value="HTH-type_TetR-like_transc_reg"/>
</dbReference>
<dbReference type="GO" id="GO:0045892">
    <property type="term" value="P:negative regulation of DNA-templated transcription"/>
    <property type="evidence" value="ECO:0007669"/>
    <property type="project" value="InterPro"/>
</dbReference>
<organism evidence="7 8">
    <name type="scientific">Microbispora oryzae</name>
    <dbReference type="NCBI Taxonomy" id="2806554"/>
    <lineage>
        <taxon>Bacteria</taxon>
        <taxon>Bacillati</taxon>
        <taxon>Actinomycetota</taxon>
        <taxon>Actinomycetes</taxon>
        <taxon>Streptosporangiales</taxon>
        <taxon>Streptosporangiaceae</taxon>
        <taxon>Microbispora</taxon>
    </lineage>
</organism>
<evidence type="ECO:0000256" key="1">
    <source>
        <dbReference type="ARBA" id="ARBA00023015"/>
    </source>
</evidence>
<evidence type="ECO:0000256" key="3">
    <source>
        <dbReference type="ARBA" id="ARBA00023163"/>
    </source>
</evidence>
<dbReference type="InterPro" id="IPR009057">
    <property type="entry name" value="Homeodomain-like_sf"/>
</dbReference>
<dbReference type="Gene3D" id="1.10.10.60">
    <property type="entry name" value="Homeodomain-like"/>
    <property type="match status" value="1"/>
</dbReference>
<accession>A0A940WJB3</accession>
<dbReference type="PROSITE" id="PS50977">
    <property type="entry name" value="HTH_TETR_2"/>
    <property type="match status" value="1"/>
</dbReference>
<protein>
    <submittedName>
        <fullName evidence="7">TetR/AcrR family transcriptional regulator</fullName>
    </submittedName>
</protein>
<feature type="compositionally biased region" description="Basic and acidic residues" evidence="5">
    <location>
        <begin position="1"/>
        <end position="10"/>
    </location>
</feature>
<dbReference type="GO" id="GO:0003700">
    <property type="term" value="F:DNA-binding transcription factor activity"/>
    <property type="evidence" value="ECO:0007669"/>
    <property type="project" value="TreeGrafter"/>
</dbReference>
<dbReference type="EMBL" id="JAFCNB010000003">
    <property type="protein sequence ID" value="MBP2703878.1"/>
    <property type="molecule type" value="Genomic_DNA"/>
</dbReference>
<dbReference type="AlphaFoldDB" id="A0A940WJB3"/>
<evidence type="ECO:0000256" key="4">
    <source>
        <dbReference type="PROSITE-ProRule" id="PRU00335"/>
    </source>
</evidence>
<keyword evidence="8" id="KW-1185">Reference proteome</keyword>
<dbReference type="Gene3D" id="1.10.357.10">
    <property type="entry name" value="Tetracycline Repressor, domain 2"/>
    <property type="match status" value="1"/>
</dbReference>
<dbReference type="GO" id="GO:0000976">
    <property type="term" value="F:transcription cis-regulatory region binding"/>
    <property type="evidence" value="ECO:0007669"/>
    <property type="project" value="TreeGrafter"/>
</dbReference>
<reference evidence="7" key="1">
    <citation type="submission" date="2021-02" db="EMBL/GenBank/DDBJ databases">
        <title>Draft genome sequence of Microbispora sp. RL4-1S isolated from rice leaves in Thailand.</title>
        <authorList>
            <person name="Muangham S."/>
            <person name="Duangmal K."/>
        </authorList>
    </citation>
    <scope>NUCLEOTIDE SEQUENCE</scope>
    <source>
        <strain evidence="7">RL4-1S</strain>
    </source>
</reference>
<dbReference type="Pfam" id="PF02909">
    <property type="entry name" value="TetR_C_1"/>
    <property type="match status" value="1"/>
</dbReference>
<dbReference type="PANTHER" id="PTHR30055">
    <property type="entry name" value="HTH-TYPE TRANSCRIPTIONAL REGULATOR RUTR"/>
    <property type="match status" value="1"/>
</dbReference>
<comment type="caution">
    <text evidence="7">The sequence shown here is derived from an EMBL/GenBank/DDBJ whole genome shotgun (WGS) entry which is preliminary data.</text>
</comment>
<sequence length="256" mass="29077">MYANERRGQVDDDEPTSIWMRPERQERSGPGRRPGYSREQITRTAVQIADAEGVEAATMRRIAGELGTGAMSLYRYVPRRDDLFDLMIDQAMAEVELPDGPSGDWRGDLILLAGETRTIGLRHPWLIALLTSRPTLGPHLLRVHEFALDAFDGLGLDIDDITGLVGMLNDYLHSAIRREIGWLEETRRTGLDSERWKRDYMGPYVRQVVESGAFPMFNRSVLDSRTAHLTPEERFRHGLDRILDAIAALIPSLRPR</sequence>
<feature type="domain" description="HTH tetR-type" evidence="6">
    <location>
        <begin position="35"/>
        <end position="95"/>
    </location>
</feature>
<keyword evidence="3" id="KW-0804">Transcription</keyword>
<evidence type="ECO:0000313" key="8">
    <source>
        <dbReference type="Proteomes" id="UP000674234"/>
    </source>
</evidence>
<dbReference type="SUPFAM" id="SSF46689">
    <property type="entry name" value="Homeodomain-like"/>
    <property type="match status" value="1"/>
</dbReference>
<gene>
    <name evidence="7" type="ORF">JOL79_08670</name>
</gene>
<evidence type="ECO:0000256" key="5">
    <source>
        <dbReference type="SAM" id="MobiDB-lite"/>
    </source>
</evidence>
<evidence type="ECO:0000259" key="6">
    <source>
        <dbReference type="PROSITE" id="PS50977"/>
    </source>
</evidence>
<name>A0A940WJB3_9ACTN</name>
<dbReference type="SUPFAM" id="SSF48498">
    <property type="entry name" value="Tetracyclin repressor-like, C-terminal domain"/>
    <property type="match status" value="1"/>
</dbReference>
<proteinExistence type="predicted"/>
<feature type="DNA-binding region" description="H-T-H motif" evidence="4">
    <location>
        <begin position="58"/>
        <end position="77"/>
    </location>
</feature>
<keyword evidence="1" id="KW-0805">Transcription regulation</keyword>
<dbReference type="InterPro" id="IPR004111">
    <property type="entry name" value="Repressor_TetR_C"/>
</dbReference>
<dbReference type="InterPro" id="IPR001647">
    <property type="entry name" value="HTH_TetR"/>
</dbReference>
<keyword evidence="2 4" id="KW-0238">DNA-binding</keyword>
<dbReference type="Proteomes" id="UP000674234">
    <property type="component" value="Unassembled WGS sequence"/>
</dbReference>
<dbReference type="PANTHER" id="PTHR30055:SF151">
    <property type="entry name" value="TRANSCRIPTIONAL REGULATORY PROTEIN"/>
    <property type="match status" value="1"/>
</dbReference>
<dbReference type="InterPro" id="IPR036271">
    <property type="entry name" value="Tet_transcr_reg_TetR-rel_C_sf"/>
</dbReference>
<dbReference type="Pfam" id="PF00440">
    <property type="entry name" value="TetR_N"/>
    <property type="match status" value="1"/>
</dbReference>
<evidence type="ECO:0000313" key="7">
    <source>
        <dbReference type="EMBL" id="MBP2703878.1"/>
    </source>
</evidence>
<feature type="region of interest" description="Disordered" evidence="5">
    <location>
        <begin position="1"/>
        <end position="41"/>
    </location>
</feature>
<evidence type="ECO:0000256" key="2">
    <source>
        <dbReference type="ARBA" id="ARBA00023125"/>
    </source>
</evidence>